<reference evidence="1 2" key="1">
    <citation type="submission" date="2020-03" db="EMBL/GenBank/DDBJ databases">
        <title>Soil Listeria distribution.</title>
        <authorList>
            <person name="Liao J."/>
            <person name="Wiedmann M."/>
        </authorList>
    </citation>
    <scope>NUCLEOTIDE SEQUENCE [LARGE SCALE GENOMIC DNA]</scope>
    <source>
        <strain evidence="1 2">FSL L7-0123</strain>
    </source>
</reference>
<organism evidence="1 2">
    <name type="scientific">Listeria cossartiae subsp. cayugensis</name>
    <dbReference type="NCBI Taxonomy" id="2713505"/>
    <lineage>
        <taxon>Bacteria</taxon>
        <taxon>Bacillati</taxon>
        <taxon>Bacillota</taxon>
        <taxon>Bacilli</taxon>
        <taxon>Bacillales</taxon>
        <taxon>Listeriaceae</taxon>
        <taxon>Listeria</taxon>
        <taxon>Listeria cossartiae</taxon>
    </lineage>
</organism>
<gene>
    <name evidence="1" type="ORF">HCB49_14175</name>
</gene>
<proteinExistence type="predicted"/>
<dbReference type="RefSeq" id="WP_185605328.1">
    <property type="nucleotide sequence ID" value="NZ_JAARZC010000007.1"/>
</dbReference>
<sequence>MTNLGRTNYQEEIKHLKTLLDSCSDEDRAIISSMAKSTEAAKSLDPVEIKKKLNLKKQQFPKKKTQIKIPSINYTSHNMSKRKKKIRASVRMGMTEDEFIRLDKVYIRTFEGKFGKAEYVIDRKAEKCLKHQHGYAVEINGTRRVLLHEIYPHVRNVRTQTNEVIAKRTHTYKALFITAPFKNSYKGFLFK</sequence>
<dbReference type="EMBL" id="JAARZC010000007">
    <property type="protein sequence ID" value="MBC2251138.1"/>
    <property type="molecule type" value="Genomic_DNA"/>
</dbReference>
<accession>A0A7X0ZF58</accession>
<dbReference type="AlphaFoldDB" id="A0A7X0ZF58"/>
<evidence type="ECO:0000313" key="1">
    <source>
        <dbReference type="EMBL" id="MBC2251138.1"/>
    </source>
</evidence>
<protein>
    <submittedName>
        <fullName evidence="1">Uncharacterized protein</fullName>
    </submittedName>
</protein>
<dbReference type="Proteomes" id="UP000559864">
    <property type="component" value="Unassembled WGS sequence"/>
</dbReference>
<evidence type="ECO:0000313" key="2">
    <source>
        <dbReference type="Proteomes" id="UP000559864"/>
    </source>
</evidence>
<comment type="caution">
    <text evidence="1">The sequence shown here is derived from an EMBL/GenBank/DDBJ whole genome shotgun (WGS) entry which is preliminary data.</text>
</comment>
<name>A0A7X0ZF58_9LIST</name>